<evidence type="ECO:0000256" key="1">
    <source>
        <dbReference type="SAM" id="MobiDB-lite"/>
    </source>
</evidence>
<gene>
    <name evidence="2" type="ORF">ACIB24_04260</name>
</gene>
<dbReference type="InterPro" id="IPR027417">
    <property type="entry name" value="P-loop_NTPase"/>
</dbReference>
<comment type="caution">
    <text evidence="2">The sequence shown here is derived from an EMBL/GenBank/DDBJ whole genome shotgun (WGS) entry which is preliminary data.</text>
</comment>
<organism evidence="2 3">
    <name type="scientific">Spongisporangium articulatum</name>
    <dbReference type="NCBI Taxonomy" id="3362603"/>
    <lineage>
        <taxon>Bacteria</taxon>
        <taxon>Bacillati</taxon>
        <taxon>Actinomycetota</taxon>
        <taxon>Actinomycetes</taxon>
        <taxon>Kineosporiales</taxon>
        <taxon>Kineosporiaceae</taxon>
        <taxon>Spongisporangium</taxon>
    </lineage>
</organism>
<dbReference type="SUPFAM" id="SSF52540">
    <property type="entry name" value="P-loop containing nucleoside triphosphate hydrolases"/>
    <property type="match status" value="1"/>
</dbReference>
<keyword evidence="3" id="KW-1185">Reference proteome</keyword>
<feature type="region of interest" description="Disordered" evidence="1">
    <location>
        <begin position="1"/>
        <end position="30"/>
    </location>
</feature>
<sequence>MTTEPTSEPTETRTSPQDAEAGAFGNPGPARRLVAVDGDAGPRFRPVLWSAARLMDTYFPPPKWAVPGVLCEGLTLLAGAPKVGKSWLSFDLAIAVATGGQAFGAIPVRPGPVLYLALEDTPRRLKARMSQLLGEATPPSRLFIATEWPTLPAGGDIAIAAWLDDNPDARLVVIDVFAKVRGPVPVGMSAYDADYAAVGRAKAIADHYGIAIVLIHHVRKAGSEDFLQEVSGTNGIAGAADATLVLKRARGTGDGILHVTGRDVHEAELPLTFEAETGRWLKMNGPAAAAEMGATRAAILTHVSESRTPLGPKAISEGTGIGYDLVKRTCARMAEAGQLHPSIGGKYTAPMPGSAPIPGTEPAGE</sequence>
<evidence type="ECO:0000313" key="3">
    <source>
        <dbReference type="Proteomes" id="UP001612915"/>
    </source>
</evidence>
<protein>
    <submittedName>
        <fullName evidence="2">AAA family ATPase</fullName>
    </submittedName>
</protein>
<dbReference type="Proteomes" id="UP001612915">
    <property type="component" value="Unassembled WGS sequence"/>
</dbReference>
<dbReference type="Gene3D" id="3.40.50.300">
    <property type="entry name" value="P-loop containing nucleotide triphosphate hydrolases"/>
    <property type="match status" value="1"/>
</dbReference>
<dbReference type="EMBL" id="JBITLV010000001">
    <property type="protein sequence ID" value="MFI7586267.1"/>
    <property type="molecule type" value="Genomic_DNA"/>
</dbReference>
<proteinExistence type="predicted"/>
<name>A0ABW8AJS1_9ACTN</name>
<feature type="region of interest" description="Disordered" evidence="1">
    <location>
        <begin position="344"/>
        <end position="365"/>
    </location>
</feature>
<reference evidence="2 3" key="1">
    <citation type="submission" date="2024-10" db="EMBL/GenBank/DDBJ databases">
        <title>The Natural Products Discovery Center: Release of the First 8490 Sequenced Strains for Exploring Actinobacteria Biosynthetic Diversity.</title>
        <authorList>
            <person name="Kalkreuter E."/>
            <person name="Kautsar S.A."/>
            <person name="Yang D."/>
            <person name="Bader C.D."/>
            <person name="Teijaro C.N."/>
            <person name="Fluegel L."/>
            <person name="Davis C.M."/>
            <person name="Simpson J.R."/>
            <person name="Lauterbach L."/>
            <person name="Steele A.D."/>
            <person name="Gui C."/>
            <person name="Meng S."/>
            <person name="Li G."/>
            <person name="Viehrig K."/>
            <person name="Ye F."/>
            <person name="Su P."/>
            <person name="Kiefer A.F."/>
            <person name="Nichols A."/>
            <person name="Cepeda A.J."/>
            <person name="Yan W."/>
            <person name="Fan B."/>
            <person name="Jiang Y."/>
            <person name="Adhikari A."/>
            <person name="Zheng C.-J."/>
            <person name="Schuster L."/>
            <person name="Cowan T.M."/>
            <person name="Smanski M.J."/>
            <person name="Chevrette M.G."/>
            <person name="De Carvalho L.P.S."/>
            <person name="Shen B."/>
        </authorList>
    </citation>
    <scope>NUCLEOTIDE SEQUENCE [LARGE SCALE GENOMIC DNA]</scope>
    <source>
        <strain evidence="2 3">NPDC049639</strain>
    </source>
</reference>
<dbReference type="RefSeq" id="WP_398275612.1">
    <property type="nucleotide sequence ID" value="NZ_JBITLV010000001.1"/>
</dbReference>
<feature type="compositionally biased region" description="Low complexity" evidence="1">
    <location>
        <begin position="1"/>
        <end position="16"/>
    </location>
</feature>
<dbReference type="Pfam" id="PF13481">
    <property type="entry name" value="AAA_25"/>
    <property type="match status" value="1"/>
</dbReference>
<evidence type="ECO:0000313" key="2">
    <source>
        <dbReference type="EMBL" id="MFI7586267.1"/>
    </source>
</evidence>
<accession>A0ABW8AJS1</accession>